<gene>
    <name evidence="8" type="ORF">IV52_GL000299</name>
</gene>
<keyword evidence="5 6" id="KW-0449">Lipoprotein</keyword>
<accession>A0A0R2JP11</accession>
<evidence type="ECO:0000256" key="2">
    <source>
        <dbReference type="ARBA" id="ARBA00022729"/>
    </source>
</evidence>
<name>A0A0R2JP11_9LACO</name>
<proteinExistence type="inferred from homology"/>
<evidence type="ECO:0000256" key="1">
    <source>
        <dbReference type="ARBA" id="ARBA00004635"/>
    </source>
</evidence>
<keyword evidence="7" id="KW-0812">Transmembrane</keyword>
<dbReference type="InterPro" id="IPR004872">
    <property type="entry name" value="Lipoprotein_NlpA"/>
</dbReference>
<sequence>MRIKKKYVIGIGLLVILIFLGYLSFGKQAAQNKNTITVGIMAGSKSEQEIWDSVAQTAKKRYGLRVKFQRFTDYSQPNAALSSNNIDVNAFQNYPFLDIWNQKNHTNIVSVGDTIIEPMRIYSYKNQSIAKIPNGATITVPNDANNESRALFLLQSAGLIKIKPHTSLATTKDIIKNDKNLKIKEVDASQTARSLNDVGAAIVNGNYAQTVNLNPKKAIFTEPLKKDSHKWINFIAANKENRNDKNVKELVKAYQSPETAKVIKRVSGVNQLPAWDLKLK</sequence>
<keyword evidence="9" id="KW-1185">Reference proteome</keyword>
<dbReference type="PATRIC" id="fig|1122148.6.peg.318"/>
<dbReference type="PIRSF" id="PIRSF002854">
    <property type="entry name" value="MetQ"/>
    <property type="match status" value="1"/>
</dbReference>
<keyword evidence="7" id="KW-1133">Transmembrane helix</keyword>
<comment type="subcellular location">
    <subcellularLocation>
        <location evidence="1">Membrane</location>
        <topology evidence="1">Lipid-anchor</topology>
    </subcellularLocation>
</comment>
<evidence type="ECO:0000256" key="3">
    <source>
        <dbReference type="ARBA" id="ARBA00023136"/>
    </source>
</evidence>
<evidence type="ECO:0000256" key="6">
    <source>
        <dbReference type="PIRNR" id="PIRNR002854"/>
    </source>
</evidence>
<reference evidence="8 9" key="1">
    <citation type="journal article" date="2015" name="Genome Announc.">
        <title>Expanding the biotechnology potential of lactobacilli through comparative genomics of 213 strains and associated genera.</title>
        <authorList>
            <person name="Sun Z."/>
            <person name="Harris H.M."/>
            <person name="McCann A."/>
            <person name="Guo C."/>
            <person name="Argimon S."/>
            <person name="Zhang W."/>
            <person name="Yang X."/>
            <person name="Jeffery I.B."/>
            <person name="Cooney J.C."/>
            <person name="Kagawa T.F."/>
            <person name="Liu W."/>
            <person name="Song Y."/>
            <person name="Salvetti E."/>
            <person name="Wrobel A."/>
            <person name="Rasinkangas P."/>
            <person name="Parkhill J."/>
            <person name="Rea M.C."/>
            <person name="O'Sullivan O."/>
            <person name="Ritari J."/>
            <person name="Douillard F.P."/>
            <person name="Paul Ross R."/>
            <person name="Yang R."/>
            <person name="Briner A.E."/>
            <person name="Felis G.E."/>
            <person name="de Vos W.M."/>
            <person name="Barrangou R."/>
            <person name="Klaenhammer T.R."/>
            <person name="Caufield P.W."/>
            <person name="Cui Y."/>
            <person name="Zhang H."/>
            <person name="O'Toole P.W."/>
        </authorList>
    </citation>
    <scope>NUCLEOTIDE SEQUENCE [LARGE SCALE GENOMIC DNA]</scope>
    <source>
        <strain evidence="8 9">DSM 20690</strain>
    </source>
</reference>
<dbReference type="RefSeq" id="WP_054646096.1">
    <property type="nucleotide sequence ID" value="NZ_FUXS01000001.1"/>
</dbReference>
<evidence type="ECO:0000256" key="7">
    <source>
        <dbReference type="SAM" id="Phobius"/>
    </source>
</evidence>
<evidence type="ECO:0000256" key="4">
    <source>
        <dbReference type="ARBA" id="ARBA00023139"/>
    </source>
</evidence>
<protein>
    <recommendedName>
        <fullName evidence="6">Lipoprotein</fullName>
    </recommendedName>
</protein>
<comment type="similarity">
    <text evidence="6">Belongs to the nlpA lipoprotein family.</text>
</comment>
<dbReference type="GO" id="GO:0016020">
    <property type="term" value="C:membrane"/>
    <property type="evidence" value="ECO:0007669"/>
    <property type="project" value="UniProtKB-SubCell"/>
</dbReference>
<dbReference type="SUPFAM" id="SSF53850">
    <property type="entry name" value="Periplasmic binding protein-like II"/>
    <property type="match status" value="1"/>
</dbReference>
<dbReference type="EMBL" id="JQBT01000032">
    <property type="protein sequence ID" value="KRN78896.1"/>
    <property type="molecule type" value="Genomic_DNA"/>
</dbReference>
<dbReference type="PANTHER" id="PTHR30429">
    <property type="entry name" value="D-METHIONINE-BINDING LIPOPROTEIN METQ"/>
    <property type="match status" value="1"/>
</dbReference>
<keyword evidence="2" id="KW-0732">Signal</keyword>
<keyword evidence="4" id="KW-0564">Palmitate</keyword>
<evidence type="ECO:0000313" key="9">
    <source>
        <dbReference type="Proteomes" id="UP000051565"/>
    </source>
</evidence>
<dbReference type="Pfam" id="PF03180">
    <property type="entry name" value="Lipoprotein_9"/>
    <property type="match status" value="1"/>
</dbReference>
<keyword evidence="3 7" id="KW-0472">Membrane</keyword>
<organism evidence="8 9">
    <name type="scientific">Fructilactobacillus lindneri DSM 20690 = JCM 11027</name>
    <dbReference type="NCBI Taxonomy" id="1122148"/>
    <lineage>
        <taxon>Bacteria</taxon>
        <taxon>Bacillati</taxon>
        <taxon>Bacillota</taxon>
        <taxon>Bacilli</taxon>
        <taxon>Lactobacillales</taxon>
        <taxon>Lactobacillaceae</taxon>
        <taxon>Fructilactobacillus</taxon>
    </lineage>
</organism>
<dbReference type="Gene3D" id="3.40.190.10">
    <property type="entry name" value="Periplasmic binding protein-like II"/>
    <property type="match status" value="2"/>
</dbReference>
<dbReference type="AlphaFoldDB" id="A0A0R2JP11"/>
<dbReference type="Proteomes" id="UP000051565">
    <property type="component" value="Unassembled WGS sequence"/>
</dbReference>
<evidence type="ECO:0000313" key="8">
    <source>
        <dbReference type="EMBL" id="KRN78896.1"/>
    </source>
</evidence>
<dbReference type="GeneID" id="61250179"/>
<dbReference type="PANTHER" id="PTHR30429:SF0">
    <property type="entry name" value="METHIONINE-BINDING LIPOPROTEIN METQ"/>
    <property type="match status" value="1"/>
</dbReference>
<dbReference type="STRING" id="53444.AYR59_04940"/>
<evidence type="ECO:0000256" key="5">
    <source>
        <dbReference type="ARBA" id="ARBA00023288"/>
    </source>
</evidence>
<dbReference type="OrthoDB" id="9812878at2"/>
<feature type="transmembrane region" description="Helical" evidence="7">
    <location>
        <begin position="7"/>
        <end position="25"/>
    </location>
</feature>
<comment type="caution">
    <text evidence="8">The sequence shown here is derived from an EMBL/GenBank/DDBJ whole genome shotgun (WGS) entry which is preliminary data.</text>
</comment>